<evidence type="ECO:0000256" key="5">
    <source>
        <dbReference type="ARBA" id="ARBA00022777"/>
    </source>
</evidence>
<dbReference type="Pfam" id="PF06090">
    <property type="entry name" value="Ins_P5_2-kin"/>
    <property type="match status" value="1"/>
</dbReference>
<accession>A0AAN8PV81</accession>
<keyword evidence="9" id="KW-1185">Reference proteome</keyword>
<dbReference type="GO" id="GO:0032958">
    <property type="term" value="P:inositol phosphate biosynthetic process"/>
    <property type="evidence" value="ECO:0007669"/>
    <property type="project" value="TreeGrafter"/>
</dbReference>
<evidence type="ECO:0000256" key="2">
    <source>
        <dbReference type="ARBA" id="ARBA00012023"/>
    </source>
</evidence>
<name>A0AAN8PV81_PATCE</name>
<evidence type="ECO:0000256" key="6">
    <source>
        <dbReference type="ARBA" id="ARBA00022840"/>
    </source>
</evidence>
<evidence type="ECO:0000256" key="3">
    <source>
        <dbReference type="ARBA" id="ARBA00022679"/>
    </source>
</evidence>
<comment type="function">
    <text evidence="7">Phosphorylates Ins(1,3,4,5,6)P5 at position 2 to form Ins(1,2,3,4,5,6)P6 (InsP6 or phytate).</text>
</comment>
<dbReference type="EC" id="2.7.1.158" evidence="2 7"/>
<dbReference type="EMBL" id="JAZGQO010000010">
    <property type="protein sequence ID" value="KAK6177345.1"/>
    <property type="molecule type" value="Genomic_DNA"/>
</dbReference>
<dbReference type="InterPro" id="IPR009286">
    <property type="entry name" value="Ins_P5_2-kin"/>
</dbReference>
<dbReference type="AlphaFoldDB" id="A0AAN8PV81"/>
<dbReference type="GO" id="GO:0035299">
    <property type="term" value="F:inositol-1,3,4,5,6-pentakisphosphate 2-kinase activity"/>
    <property type="evidence" value="ECO:0007669"/>
    <property type="project" value="UniProtKB-EC"/>
</dbReference>
<evidence type="ECO:0000256" key="1">
    <source>
        <dbReference type="ARBA" id="ARBA00007229"/>
    </source>
</evidence>
<keyword evidence="3 7" id="KW-0808">Transferase</keyword>
<dbReference type="GO" id="GO:0005524">
    <property type="term" value="F:ATP binding"/>
    <property type="evidence" value="ECO:0007669"/>
    <property type="project" value="UniProtKB-KW"/>
</dbReference>
<evidence type="ECO:0000313" key="9">
    <source>
        <dbReference type="Proteomes" id="UP001347796"/>
    </source>
</evidence>
<evidence type="ECO:0000256" key="4">
    <source>
        <dbReference type="ARBA" id="ARBA00022741"/>
    </source>
</evidence>
<protein>
    <recommendedName>
        <fullName evidence="2 7">Inositol-pentakisphosphate 2-kinase</fullName>
        <ecNumber evidence="2 7">2.7.1.158</ecNumber>
    </recommendedName>
</protein>
<keyword evidence="5 7" id="KW-0418">Kinase</keyword>
<reference evidence="8 9" key="1">
    <citation type="submission" date="2024-01" db="EMBL/GenBank/DDBJ databases">
        <title>The genome of the rayed Mediterranean limpet Patella caerulea (Linnaeus, 1758).</title>
        <authorList>
            <person name="Anh-Thu Weber A."/>
            <person name="Halstead-Nussloch G."/>
        </authorList>
    </citation>
    <scope>NUCLEOTIDE SEQUENCE [LARGE SCALE GENOMIC DNA]</scope>
    <source>
        <strain evidence="8">AATW-2023a</strain>
        <tissue evidence="8">Whole specimen</tissue>
    </source>
</reference>
<comment type="caution">
    <text evidence="8">The sequence shown here is derived from an EMBL/GenBank/DDBJ whole genome shotgun (WGS) entry which is preliminary data.</text>
</comment>
<gene>
    <name evidence="8" type="ORF">SNE40_015464</name>
</gene>
<dbReference type="InterPro" id="IPR043001">
    <property type="entry name" value="IP5_2-K_N_lobe"/>
</dbReference>
<proteinExistence type="inferred from homology"/>
<dbReference type="PANTHER" id="PTHR14456:SF2">
    <property type="entry name" value="INOSITOL-PENTAKISPHOSPHATE 2-KINASE"/>
    <property type="match status" value="1"/>
</dbReference>
<dbReference type="Gene3D" id="3.30.200.110">
    <property type="entry name" value="Inositol-pentakisphosphate 2-kinase, N-lobe"/>
    <property type="match status" value="1"/>
</dbReference>
<comment type="catalytic activity">
    <reaction evidence="7">
        <text>1D-myo-inositol 1,3,4,5,6-pentakisphosphate + ATP = 1D-myo-inositol hexakisphosphate + ADP + H(+)</text>
        <dbReference type="Rhea" id="RHEA:20313"/>
        <dbReference type="ChEBI" id="CHEBI:15378"/>
        <dbReference type="ChEBI" id="CHEBI:30616"/>
        <dbReference type="ChEBI" id="CHEBI:57733"/>
        <dbReference type="ChEBI" id="CHEBI:58130"/>
        <dbReference type="ChEBI" id="CHEBI:456216"/>
        <dbReference type="EC" id="2.7.1.158"/>
    </reaction>
</comment>
<keyword evidence="4 7" id="KW-0547">Nucleotide-binding</keyword>
<dbReference type="GO" id="GO:0005634">
    <property type="term" value="C:nucleus"/>
    <property type="evidence" value="ECO:0007669"/>
    <property type="project" value="TreeGrafter"/>
</dbReference>
<organism evidence="8 9">
    <name type="scientific">Patella caerulea</name>
    <name type="common">Rayed Mediterranean limpet</name>
    <dbReference type="NCBI Taxonomy" id="87958"/>
    <lineage>
        <taxon>Eukaryota</taxon>
        <taxon>Metazoa</taxon>
        <taxon>Spiralia</taxon>
        <taxon>Lophotrochozoa</taxon>
        <taxon>Mollusca</taxon>
        <taxon>Gastropoda</taxon>
        <taxon>Patellogastropoda</taxon>
        <taxon>Patelloidea</taxon>
        <taxon>Patellidae</taxon>
        <taxon>Patella</taxon>
    </lineage>
</organism>
<evidence type="ECO:0000256" key="7">
    <source>
        <dbReference type="RuleBase" id="RU364126"/>
    </source>
</evidence>
<evidence type="ECO:0000313" key="8">
    <source>
        <dbReference type="EMBL" id="KAK6177345.1"/>
    </source>
</evidence>
<comment type="domain">
    <text evidence="7">The EXKPK motif is conserved in inositol-pentakisphosphate 2-kinases of both family 1 and 2.</text>
</comment>
<keyword evidence="6 7" id="KW-0067">ATP-binding</keyword>
<comment type="similarity">
    <text evidence="1">Belongs to the IPK1 type 2 family.</text>
</comment>
<dbReference type="Proteomes" id="UP001347796">
    <property type="component" value="Unassembled WGS sequence"/>
</dbReference>
<dbReference type="PANTHER" id="PTHR14456">
    <property type="entry name" value="INOSITOL POLYPHOSPHATE KINASE 1"/>
    <property type="match status" value="1"/>
</dbReference>
<sequence>MILLLIILHEFYKGRNSSLSTKGGENLHCNMALPIERKTEWQYRGEGNCSLAVANLEEQQVYRFVKQYYTQQLDAITKSLDSQQTNLPTDIIEDELRKVINYVENVMQPLLSTHYVEPPVLCEIKNGLTKEAEVMVNESRPVHRRCKSQDNVDTRARTALVLPDLCFLPTTNTGPVYTCTQSLSNGTTVINDTACGPTISIELKPKKGFLPQSQYIDKASLRHQVCKYCMHQRLKAREGQWPRPTNYCPLDLFSGNRQRMKHALLGLIHTPQNNLKICKNGVEVYGAHKQKDLNLLLKDFFTGDARNKYLTSFLDLVIEILLSPRSKGGNSIETPSFNSQVCYNSKYVPKSHSKGDSGKLPMECVLEKIYSVQSLDELDIDGIYPIYQHLQTHLNSYPQHRSNWGLDGPYSEDWLTRSTFTDNSEHLQSAVLKVKKFLISKTVQDCSIMVALQPLVKRPSDMSSVINFDEQYFRYSISIIDLDPKRFDKIPTYYIMEQEMEKAYQENMDKVKLRDIGKKCETL</sequence>